<dbReference type="HOGENOM" id="CLU_103773_2_2_5"/>
<dbReference type="Gene3D" id="3.30.450.150">
    <property type="entry name" value="Haem-degrading domain"/>
    <property type="match status" value="1"/>
</dbReference>
<sequence length="135" mass="13365">MTTFPYDLAARVLREAIEASEAPSSVTILDAGGNLVAFARMDGAPLASIEISRGKAFTAAAMGMPSGDLLGAVQPGAPYYGFQTTHGGLPVVFAGGLPIRRDGQLIGAVGVAGGSTDQDTAAATAGVAAAERTAG</sequence>
<dbReference type="Proteomes" id="UP000031521">
    <property type="component" value="Chromosome"/>
</dbReference>
<dbReference type="SUPFAM" id="SSF143744">
    <property type="entry name" value="GlcG-like"/>
    <property type="match status" value="1"/>
</dbReference>
<dbReference type="InterPro" id="IPR005624">
    <property type="entry name" value="PduO/GlcC-like"/>
</dbReference>
<dbReference type="AlphaFoldDB" id="A0A0B5DWE7"/>
<proteinExistence type="predicted"/>
<gene>
    <name evidence="1" type="ORF">P73_2983</name>
</gene>
<dbReference type="PANTHER" id="PTHR34309:SF1">
    <property type="entry name" value="PROTEIN GLCG"/>
    <property type="match status" value="1"/>
</dbReference>
<reference evidence="1 2" key="1">
    <citation type="journal article" date="2014" name="Int. J. Syst. Evol. Microbiol.">
        <title>Celeribacter indicus sp. nov., a polycyclic aromatic hydrocarbon-degrading bacterium from deep-sea sediment and reclassification of Huaishuia halophila as Celeribacter halophilus comb. nov.</title>
        <authorList>
            <person name="Lai Q."/>
            <person name="Cao J."/>
            <person name="Yuan J."/>
            <person name="Li F."/>
            <person name="Shao Z."/>
        </authorList>
    </citation>
    <scope>NUCLEOTIDE SEQUENCE [LARGE SCALE GENOMIC DNA]</scope>
    <source>
        <strain evidence="1">P73</strain>
    </source>
</reference>
<protein>
    <recommendedName>
        <fullName evidence="3">GlcG protein</fullName>
    </recommendedName>
</protein>
<dbReference type="InterPro" id="IPR052517">
    <property type="entry name" value="GlcG_carb_metab_protein"/>
</dbReference>
<dbReference type="EMBL" id="CP004393">
    <property type="protein sequence ID" value="AJE47698.1"/>
    <property type="molecule type" value="Genomic_DNA"/>
</dbReference>
<dbReference type="Pfam" id="PF03928">
    <property type="entry name" value="HbpS-like"/>
    <property type="match status" value="1"/>
</dbReference>
<evidence type="ECO:0008006" key="3">
    <source>
        <dbReference type="Google" id="ProtNLM"/>
    </source>
</evidence>
<name>A0A0B5DWE7_9RHOB</name>
<organism evidence="1 2">
    <name type="scientific">Celeribacter indicus</name>
    <dbReference type="NCBI Taxonomy" id="1208324"/>
    <lineage>
        <taxon>Bacteria</taxon>
        <taxon>Pseudomonadati</taxon>
        <taxon>Pseudomonadota</taxon>
        <taxon>Alphaproteobacteria</taxon>
        <taxon>Rhodobacterales</taxon>
        <taxon>Roseobacteraceae</taxon>
        <taxon>Celeribacter</taxon>
    </lineage>
</organism>
<dbReference type="InterPro" id="IPR038084">
    <property type="entry name" value="PduO/GlcC-like_sf"/>
</dbReference>
<keyword evidence="2" id="KW-1185">Reference proteome</keyword>
<dbReference type="PANTHER" id="PTHR34309">
    <property type="entry name" value="SLR1406 PROTEIN"/>
    <property type="match status" value="1"/>
</dbReference>
<dbReference type="KEGG" id="cid:P73_2983"/>
<evidence type="ECO:0000313" key="2">
    <source>
        <dbReference type="Proteomes" id="UP000031521"/>
    </source>
</evidence>
<dbReference type="STRING" id="1208324.P73_2983"/>
<accession>A0A0B5DWE7</accession>
<dbReference type="CDD" id="cd18773">
    <property type="entry name" value="PDC1_HK_sensor"/>
    <property type="match status" value="1"/>
</dbReference>
<dbReference type="RefSeq" id="WP_043870195.1">
    <property type="nucleotide sequence ID" value="NZ_CP004393.1"/>
</dbReference>
<evidence type="ECO:0000313" key="1">
    <source>
        <dbReference type="EMBL" id="AJE47698.1"/>
    </source>
</evidence>